<evidence type="ECO:0000313" key="13">
    <source>
        <dbReference type="Proteomes" id="UP001157418"/>
    </source>
</evidence>
<dbReference type="GO" id="GO:0006284">
    <property type="term" value="P:base-excision repair"/>
    <property type="evidence" value="ECO:0007669"/>
    <property type="project" value="InterPro"/>
</dbReference>
<sequence length="195" mass="23134">MKKILKNPTPAVEDAITKSKKRTRKVSQSKPQPAFTIGDIEDFQFKEDEVKEIRASLLKWYDVNWRDLQWRRINDSDDKDKDRKAYVVWVSEIMLQQIRVQTVVTYFNRWMEKWPTVHHLAQASISEFHLILALPSEFRSSLGVPANLHYWDTALLRLLDLSVHDFYRFFHEVEALVDLVDWDNKSLVGQTLFQV</sequence>
<feature type="compositionally biased region" description="Basic residues" evidence="10">
    <location>
        <begin position="18"/>
        <end position="27"/>
    </location>
</feature>
<dbReference type="InterPro" id="IPR011257">
    <property type="entry name" value="DNA_glycosylase"/>
</dbReference>
<dbReference type="EMBL" id="CAKMRJ010005523">
    <property type="protein sequence ID" value="CAH1443726.1"/>
    <property type="molecule type" value="Genomic_DNA"/>
</dbReference>
<protein>
    <recommendedName>
        <fullName evidence="11">HhH-GPD domain-containing protein</fullName>
    </recommendedName>
</protein>
<comment type="caution">
    <text evidence="12">The sequence shown here is derived from an EMBL/GenBank/DDBJ whole genome shotgun (WGS) entry which is preliminary data.</text>
</comment>
<keyword evidence="6" id="KW-0408">Iron</keyword>
<evidence type="ECO:0000256" key="10">
    <source>
        <dbReference type="SAM" id="MobiDB-lite"/>
    </source>
</evidence>
<dbReference type="AlphaFoldDB" id="A0AAU9P0D4"/>
<feature type="region of interest" description="Disordered" evidence="10">
    <location>
        <begin position="1"/>
        <end position="33"/>
    </location>
</feature>
<keyword evidence="4" id="KW-0227">DNA damage</keyword>
<dbReference type="GO" id="GO:0046872">
    <property type="term" value="F:metal ion binding"/>
    <property type="evidence" value="ECO:0007669"/>
    <property type="project" value="UniProtKB-KW"/>
</dbReference>
<dbReference type="GO" id="GO:0032357">
    <property type="term" value="F:oxidized purine DNA binding"/>
    <property type="evidence" value="ECO:0007669"/>
    <property type="project" value="TreeGrafter"/>
</dbReference>
<keyword evidence="5" id="KW-0378">Hydrolase</keyword>
<dbReference type="GO" id="GO:0034039">
    <property type="term" value="F:8-oxo-7,8-dihydroguanine DNA N-glycosylase activity"/>
    <property type="evidence" value="ECO:0007669"/>
    <property type="project" value="TreeGrafter"/>
</dbReference>
<evidence type="ECO:0000256" key="6">
    <source>
        <dbReference type="ARBA" id="ARBA00023004"/>
    </source>
</evidence>
<keyword evidence="8" id="KW-0234">DNA repair</keyword>
<feature type="domain" description="HhH-GPD" evidence="11">
    <location>
        <begin position="90"/>
        <end position="129"/>
    </location>
</feature>
<dbReference type="GO" id="GO:0035485">
    <property type="term" value="F:adenine/guanine mispair binding"/>
    <property type="evidence" value="ECO:0007669"/>
    <property type="project" value="TreeGrafter"/>
</dbReference>
<evidence type="ECO:0000256" key="5">
    <source>
        <dbReference type="ARBA" id="ARBA00022801"/>
    </source>
</evidence>
<accession>A0AAU9P0D4</accession>
<evidence type="ECO:0000256" key="4">
    <source>
        <dbReference type="ARBA" id="ARBA00022763"/>
    </source>
</evidence>
<dbReference type="PANTHER" id="PTHR42944:SF1">
    <property type="entry name" value="ADENINE DNA GLYCOSYLASE"/>
    <property type="match status" value="1"/>
</dbReference>
<dbReference type="SUPFAM" id="SSF48150">
    <property type="entry name" value="DNA-glycosylase"/>
    <property type="match status" value="1"/>
</dbReference>
<evidence type="ECO:0000256" key="2">
    <source>
        <dbReference type="ARBA" id="ARBA00008343"/>
    </source>
</evidence>
<dbReference type="GO" id="GO:0006298">
    <property type="term" value="P:mismatch repair"/>
    <property type="evidence" value="ECO:0007669"/>
    <property type="project" value="TreeGrafter"/>
</dbReference>
<evidence type="ECO:0000259" key="11">
    <source>
        <dbReference type="Pfam" id="PF00730"/>
    </source>
</evidence>
<evidence type="ECO:0000256" key="8">
    <source>
        <dbReference type="ARBA" id="ARBA00023204"/>
    </source>
</evidence>
<dbReference type="GO" id="GO:0051536">
    <property type="term" value="F:iron-sulfur cluster binding"/>
    <property type="evidence" value="ECO:0007669"/>
    <property type="project" value="UniProtKB-KW"/>
</dbReference>
<keyword evidence="3" id="KW-0479">Metal-binding</keyword>
<name>A0AAU9P0D4_9ASTR</name>
<proteinExistence type="inferred from homology"/>
<keyword evidence="7" id="KW-0411">Iron-sulfur</keyword>
<comment type="similarity">
    <text evidence="2">Belongs to the Nth/MutY family.</text>
</comment>
<dbReference type="InterPro" id="IPR044298">
    <property type="entry name" value="MIG/MutY"/>
</dbReference>
<evidence type="ECO:0000256" key="9">
    <source>
        <dbReference type="ARBA" id="ARBA00023295"/>
    </source>
</evidence>
<evidence type="ECO:0000256" key="3">
    <source>
        <dbReference type="ARBA" id="ARBA00022723"/>
    </source>
</evidence>
<dbReference type="PANTHER" id="PTHR42944">
    <property type="entry name" value="ADENINE DNA GLYCOSYLASE"/>
    <property type="match status" value="1"/>
</dbReference>
<dbReference type="GO" id="GO:0000701">
    <property type="term" value="F:purine-specific mismatch base pair DNA N-glycosylase activity"/>
    <property type="evidence" value="ECO:0007669"/>
    <property type="project" value="TreeGrafter"/>
</dbReference>
<keyword evidence="9" id="KW-0326">Glycosidase</keyword>
<evidence type="ECO:0000256" key="1">
    <source>
        <dbReference type="ARBA" id="ARBA00001966"/>
    </source>
</evidence>
<keyword evidence="13" id="KW-1185">Reference proteome</keyword>
<evidence type="ECO:0000313" key="12">
    <source>
        <dbReference type="EMBL" id="CAH1443726.1"/>
    </source>
</evidence>
<evidence type="ECO:0000256" key="7">
    <source>
        <dbReference type="ARBA" id="ARBA00023014"/>
    </source>
</evidence>
<gene>
    <name evidence="12" type="ORF">LVIROSA_LOCUS29621</name>
</gene>
<organism evidence="12 13">
    <name type="scientific">Lactuca virosa</name>
    <dbReference type="NCBI Taxonomy" id="75947"/>
    <lineage>
        <taxon>Eukaryota</taxon>
        <taxon>Viridiplantae</taxon>
        <taxon>Streptophyta</taxon>
        <taxon>Embryophyta</taxon>
        <taxon>Tracheophyta</taxon>
        <taxon>Spermatophyta</taxon>
        <taxon>Magnoliopsida</taxon>
        <taxon>eudicotyledons</taxon>
        <taxon>Gunneridae</taxon>
        <taxon>Pentapetalae</taxon>
        <taxon>asterids</taxon>
        <taxon>campanulids</taxon>
        <taxon>Asterales</taxon>
        <taxon>Asteraceae</taxon>
        <taxon>Cichorioideae</taxon>
        <taxon>Cichorieae</taxon>
        <taxon>Lactucinae</taxon>
        <taxon>Lactuca</taxon>
    </lineage>
</organism>
<comment type="cofactor">
    <cofactor evidence="1">
        <name>[4Fe-4S] cluster</name>
        <dbReference type="ChEBI" id="CHEBI:49883"/>
    </cofactor>
</comment>
<dbReference type="Gene3D" id="1.10.340.30">
    <property type="entry name" value="Hypothetical protein, domain 2"/>
    <property type="match status" value="1"/>
</dbReference>
<dbReference type="GO" id="GO:0005634">
    <property type="term" value="C:nucleus"/>
    <property type="evidence" value="ECO:0007669"/>
    <property type="project" value="TreeGrafter"/>
</dbReference>
<dbReference type="Pfam" id="PF00730">
    <property type="entry name" value="HhH-GPD"/>
    <property type="match status" value="1"/>
</dbReference>
<dbReference type="Proteomes" id="UP001157418">
    <property type="component" value="Unassembled WGS sequence"/>
</dbReference>
<dbReference type="InterPro" id="IPR003265">
    <property type="entry name" value="HhH-GPD_domain"/>
</dbReference>
<reference evidence="12 13" key="1">
    <citation type="submission" date="2022-01" db="EMBL/GenBank/DDBJ databases">
        <authorList>
            <person name="Xiong W."/>
            <person name="Schranz E."/>
        </authorList>
    </citation>
    <scope>NUCLEOTIDE SEQUENCE [LARGE SCALE GENOMIC DNA]</scope>
</reference>